<dbReference type="AlphaFoldDB" id="A0A6V8ME42"/>
<gene>
    <name evidence="2" type="ORF">GMST_05800</name>
</gene>
<comment type="caution">
    <text evidence="2">The sequence shown here is derived from an EMBL/GenBank/DDBJ whole genome shotgun (WGS) entry which is preliminary data.</text>
</comment>
<evidence type="ECO:0000256" key="1">
    <source>
        <dbReference type="SAM" id="Coils"/>
    </source>
</evidence>
<keyword evidence="1" id="KW-0175">Coiled coil</keyword>
<dbReference type="EMBL" id="BLXX01000001">
    <property type="protein sequence ID" value="GFO58255.1"/>
    <property type="molecule type" value="Genomic_DNA"/>
</dbReference>
<dbReference type="Proteomes" id="UP000556026">
    <property type="component" value="Unassembled WGS sequence"/>
</dbReference>
<name>A0A6V8ME42_9BACT</name>
<reference evidence="3" key="1">
    <citation type="submission" date="2020-06" db="EMBL/GenBank/DDBJ databases">
        <title>Draft genomic sequence of Geomonas sp. Red330.</title>
        <authorList>
            <person name="Itoh H."/>
            <person name="Zhenxing X."/>
            <person name="Ushijima N."/>
            <person name="Masuda Y."/>
            <person name="Shiratori Y."/>
            <person name="Senoo K."/>
        </authorList>
    </citation>
    <scope>NUCLEOTIDE SEQUENCE [LARGE SCALE GENOMIC DNA]</scope>
    <source>
        <strain evidence="3">Red330</strain>
    </source>
</reference>
<feature type="coiled-coil region" evidence="1">
    <location>
        <begin position="5"/>
        <end position="32"/>
    </location>
</feature>
<proteinExistence type="predicted"/>
<evidence type="ECO:0008006" key="4">
    <source>
        <dbReference type="Google" id="ProtNLM"/>
    </source>
</evidence>
<evidence type="ECO:0000313" key="2">
    <source>
        <dbReference type="EMBL" id="GFO58255.1"/>
    </source>
</evidence>
<sequence length="197" mass="21238">MGENTKELQSAADTLREQIRHTESDIAETVQDLEERLSPRLLRRRGLHKAGRLLWQGAARILAVAQHTSIQASLVAGSALLLVLRNRKRHASGDHRPLLEQHPGQHGSATVAKMAGATGGLWMLLRKAADRAVVPVGPPVSGVLLALTATKAFLSGARSSKKKGTTQPGRKMAWRALATALGAALGSYWYSHRGQRV</sequence>
<accession>A0A6V8ME42</accession>
<organism evidence="2 3">
    <name type="scientific">Geomonas silvestris</name>
    <dbReference type="NCBI Taxonomy" id="2740184"/>
    <lineage>
        <taxon>Bacteria</taxon>
        <taxon>Pseudomonadati</taxon>
        <taxon>Thermodesulfobacteriota</taxon>
        <taxon>Desulfuromonadia</taxon>
        <taxon>Geobacterales</taxon>
        <taxon>Geobacteraceae</taxon>
        <taxon>Geomonas</taxon>
    </lineage>
</organism>
<keyword evidence="3" id="KW-1185">Reference proteome</keyword>
<protein>
    <recommendedName>
        <fullName evidence="4">DUF3618 domain-containing protein</fullName>
    </recommendedName>
</protein>
<evidence type="ECO:0000313" key="3">
    <source>
        <dbReference type="Proteomes" id="UP000556026"/>
    </source>
</evidence>